<reference evidence="2 3" key="1">
    <citation type="submission" date="2017-06" db="EMBL/GenBank/DDBJ databases">
        <authorList>
            <person name="Kim H.J."/>
            <person name="Triplett B.A."/>
        </authorList>
    </citation>
    <scope>NUCLEOTIDE SEQUENCE [LARGE SCALE GENOMIC DNA]</scope>
    <source>
        <strain evidence="2 3">13146</strain>
    </source>
</reference>
<evidence type="ECO:0000256" key="1">
    <source>
        <dbReference type="SAM" id="Phobius"/>
    </source>
</evidence>
<keyword evidence="1" id="KW-0472">Membrane</keyword>
<dbReference type="AlphaFoldDB" id="A0A246HLH0"/>
<keyword evidence="1" id="KW-0812">Transmembrane</keyword>
<feature type="transmembrane region" description="Helical" evidence="1">
    <location>
        <begin position="12"/>
        <end position="33"/>
    </location>
</feature>
<evidence type="ECO:0000313" key="2">
    <source>
        <dbReference type="EMBL" id="OWQ52644.1"/>
    </source>
</evidence>
<accession>A0A246HLH0</accession>
<name>A0A246HLH0_STEMA</name>
<dbReference type="OrthoDB" id="9958488at2"/>
<evidence type="ECO:0008006" key="4">
    <source>
        <dbReference type="Google" id="ProtNLM"/>
    </source>
</evidence>
<sequence>MAWTLMECLEAGGYLVAIVGGIAGAFVFISNWLKRYAPVRYPQMGEAGRNILSRETDSVFRQERVSLSAEVPDQGTLLVVLSTEPVPEARRADVAAGVGPDSGPPWGYSVAPAPLNWRGRRFEKEVGSTGARQRFAARSGPAELELFFDRIGEVVVSVYERGDEVPTWSKTIQVLPRPAGS</sequence>
<gene>
    <name evidence="2" type="ORF">CEE60_12055</name>
</gene>
<dbReference type="EMBL" id="NIVS01000028">
    <property type="protein sequence ID" value="OWQ52644.1"/>
    <property type="molecule type" value="Genomic_DNA"/>
</dbReference>
<comment type="caution">
    <text evidence="2">The sequence shown here is derived from an EMBL/GenBank/DDBJ whole genome shotgun (WGS) entry which is preliminary data.</text>
</comment>
<proteinExistence type="predicted"/>
<evidence type="ECO:0000313" key="3">
    <source>
        <dbReference type="Proteomes" id="UP000198157"/>
    </source>
</evidence>
<keyword evidence="1" id="KW-1133">Transmembrane helix</keyword>
<protein>
    <recommendedName>
        <fullName evidence="4">Transmembrane protein</fullName>
    </recommendedName>
</protein>
<dbReference type="Proteomes" id="UP000198157">
    <property type="component" value="Unassembled WGS sequence"/>
</dbReference>
<organism evidence="2 3">
    <name type="scientific">Stenotrophomonas maltophilia</name>
    <name type="common">Pseudomonas maltophilia</name>
    <name type="synonym">Xanthomonas maltophilia</name>
    <dbReference type="NCBI Taxonomy" id="40324"/>
    <lineage>
        <taxon>Bacteria</taxon>
        <taxon>Pseudomonadati</taxon>
        <taxon>Pseudomonadota</taxon>
        <taxon>Gammaproteobacteria</taxon>
        <taxon>Lysobacterales</taxon>
        <taxon>Lysobacteraceae</taxon>
        <taxon>Stenotrophomonas</taxon>
        <taxon>Stenotrophomonas maltophilia group</taxon>
    </lineage>
</organism>